<dbReference type="Gene3D" id="1.10.3720.10">
    <property type="entry name" value="MetI-like"/>
    <property type="match status" value="1"/>
</dbReference>
<comment type="subcellular location">
    <subcellularLocation>
        <location evidence="1">Membrane</location>
        <topology evidence="1">Multi-pass membrane protein</topology>
    </subcellularLocation>
</comment>
<dbReference type="RefSeq" id="WP_344912652.1">
    <property type="nucleotide sequence ID" value="NZ_BAABDL010000105.1"/>
</dbReference>
<organism evidence="6 7">
    <name type="scientific">Amphibacillus indicireducens</name>
    <dbReference type="NCBI Taxonomy" id="1076330"/>
    <lineage>
        <taxon>Bacteria</taxon>
        <taxon>Bacillati</taxon>
        <taxon>Bacillota</taxon>
        <taxon>Bacilli</taxon>
        <taxon>Bacillales</taxon>
        <taxon>Bacillaceae</taxon>
        <taxon>Amphibacillus</taxon>
    </lineage>
</organism>
<keyword evidence="4 5" id="KW-0472">Membrane</keyword>
<name>A0ABP7VTV0_9BACI</name>
<evidence type="ECO:0000256" key="3">
    <source>
        <dbReference type="ARBA" id="ARBA00022989"/>
    </source>
</evidence>
<dbReference type="Proteomes" id="UP001501734">
    <property type="component" value="Unassembled WGS sequence"/>
</dbReference>
<dbReference type="InterPro" id="IPR035906">
    <property type="entry name" value="MetI-like_sf"/>
</dbReference>
<evidence type="ECO:0000256" key="5">
    <source>
        <dbReference type="SAM" id="Phobius"/>
    </source>
</evidence>
<dbReference type="SUPFAM" id="SSF161098">
    <property type="entry name" value="MetI-like"/>
    <property type="match status" value="1"/>
</dbReference>
<evidence type="ECO:0000256" key="4">
    <source>
        <dbReference type="ARBA" id="ARBA00023136"/>
    </source>
</evidence>
<accession>A0ABP7VTV0</accession>
<gene>
    <name evidence="6" type="ORF">GCM10022410_19400</name>
</gene>
<keyword evidence="7" id="KW-1185">Reference proteome</keyword>
<reference evidence="7" key="1">
    <citation type="journal article" date="2019" name="Int. J. Syst. Evol. Microbiol.">
        <title>The Global Catalogue of Microorganisms (GCM) 10K type strain sequencing project: providing services to taxonomists for standard genome sequencing and annotation.</title>
        <authorList>
            <consortium name="The Broad Institute Genomics Platform"/>
            <consortium name="The Broad Institute Genome Sequencing Center for Infectious Disease"/>
            <person name="Wu L."/>
            <person name="Ma J."/>
        </authorList>
    </citation>
    <scope>NUCLEOTIDE SEQUENCE [LARGE SCALE GENOMIC DNA]</scope>
    <source>
        <strain evidence="7">JCM 17250</strain>
    </source>
</reference>
<proteinExistence type="predicted"/>
<evidence type="ECO:0000313" key="7">
    <source>
        <dbReference type="Proteomes" id="UP001501734"/>
    </source>
</evidence>
<evidence type="ECO:0000313" key="6">
    <source>
        <dbReference type="EMBL" id="GAA4074339.1"/>
    </source>
</evidence>
<comment type="caution">
    <text evidence="6">The sequence shown here is derived from an EMBL/GenBank/DDBJ whole genome shotgun (WGS) entry which is preliminary data.</text>
</comment>
<keyword evidence="2 5" id="KW-0812">Transmembrane</keyword>
<protein>
    <recommendedName>
        <fullName evidence="8">Methionine ABC transporter permease</fullName>
    </recommendedName>
</protein>
<evidence type="ECO:0000256" key="2">
    <source>
        <dbReference type="ARBA" id="ARBA00022692"/>
    </source>
</evidence>
<feature type="transmembrane region" description="Helical" evidence="5">
    <location>
        <begin position="53"/>
        <end position="70"/>
    </location>
</feature>
<evidence type="ECO:0008006" key="8">
    <source>
        <dbReference type="Google" id="ProtNLM"/>
    </source>
</evidence>
<sequence>MIDTNITMSQFLEAIGDTFYMVGMSLLLGTIFGATIGIIIVVTRPGGIKPIPLIYQLLNPVINIVRIVYLRPIMKLIFKF</sequence>
<evidence type="ECO:0000256" key="1">
    <source>
        <dbReference type="ARBA" id="ARBA00004141"/>
    </source>
</evidence>
<feature type="transmembrane region" description="Helical" evidence="5">
    <location>
        <begin position="20"/>
        <end position="41"/>
    </location>
</feature>
<keyword evidence="3 5" id="KW-1133">Transmembrane helix</keyword>
<dbReference type="EMBL" id="BAABDL010000105">
    <property type="protein sequence ID" value="GAA4074339.1"/>
    <property type="molecule type" value="Genomic_DNA"/>
</dbReference>